<gene>
    <name evidence="1" type="ORF">RJT34_18129</name>
</gene>
<evidence type="ECO:0000313" key="2">
    <source>
        <dbReference type="Proteomes" id="UP001359559"/>
    </source>
</evidence>
<proteinExistence type="predicted"/>
<sequence length="140" mass="16211">MFGFPFLSEEGRIGIIGVGELFDDLKFVFLDFELARIVESNVNFWQEVCRKLSQSRRKKIGKAQNFGAVLFLPHSHNHFATTRTRSTYHSTRAFSFPFSILDFVPFLLSSSNSKTRDSFRTFFPSTKVINFHFVSMASRH</sequence>
<accession>A0AAN9JDC9</accession>
<name>A0AAN9JDC9_CLITE</name>
<organism evidence="1 2">
    <name type="scientific">Clitoria ternatea</name>
    <name type="common">Butterfly pea</name>
    <dbReference type="NCBI Taxonomy" id="43366"/>
    <lineage>
        <taxon>Eukaryota</taxon>
        <taxon>Viridiplantae</taxon>
        <taxon>Streptophyta</taxon>
        <taxon>Embryophyta</taxon>
        <taxon>Tracheophyta</taxon>
        <taxon>Spermatophyta</taxon>
        <taxon>Magnoliopsida</taxon>
        <taxon>eudicotyledons</taxon>
        <taxon>Gunneridae</taxon>
        <taxon>Pentapetalae</taxon>
        <taxon>rosids</taxon>
        <taxon>fabids</taxon>
        <taxon>Fabales</taxon>
        <taxon>Fabaceae</taxon>
        <taxon>Papilionoideae</taxon>
        <taxon>50 kb inversion clade</taxon>
        <taxon>NPAAA clade</taxon>
        <taxon>indigoferoid/millettioid clade</taxon>
        <taxon>Phaseoleae</taxon>
        <taxon>Clitoria</taxon>
    </lineage>
</organism>
<reference evidence="1 2" key="1">
    <citation type="submission" date="2024-01" db="EMBL/GenBank/DDBJ databases">
        <title>The genomes of 5 underutilized Papilionoideae crops provide insights into root nodulation and disease resistance.</title>
        <authorList>
            <person name="Yuan L."/>
        </authorList>
    </citation>
    <scope>NUCLEOTIDE SEQUENCE [LARGE SCALE GENOMIC DNA]</scope>
    <source>
        <strain evidence="1">LY-2023</strain>
        <tissue evidence="1">Leaf</tissue>
    </source>
</reference>
<keyword evidence="2" id="KW-1185">Reference proteome</keyword>
<comment type="caution">
    <text evidence="1">The sequence shown here is derived from an EMBL/GenBank/DDBJ whole genome shotgun (WGS) entry which is preliminary data.</text>
</comment>
<protein>
    <submittedName>
        <fullName evidence="1">Uncharacterized protein</fullName>
    </submittedName>
</protein>
<evidence type="ECO:0000313" key="1">
    <source>
        <dbReference type="EMBL" id="KAK7295224.1"/>
    </source>
</evidence>
<dbReference type="EMBL" id="JAYKXN010000004">
    <property type="protein sequence ID" value="KAK7295224.1"/>
    <property type="molecule type" value="Genomic_DNA"/>
</dbReference>
<dbReference type="AlphaFoldDB" id="A0AAN9JDC9"/>
<dbReference type="Proteomes" id="UP001359559">
    <property type="component" value="Unassembled WGS sequence"/>
</dbReference>